<dbReference type="Pfam" id="PF00448">
    <property type="entry name" value="SRP54"/>
    <property type="match status" value="1"/>
</dbReference>
<evidence type="ECO:0000256" key="9">
    <source>
        <dbReference type="HAMAP-Rule" id="MF_00306"/>
    </source>
</evidence>
<dbReference type="InterPro" id="IPR022941">
    <property type="entry name" value="SRP54"/>
</dbReference>
<keyword evidence="7 9" id="KW-0687">Ribonucleoprotein</keyword>
<evidence type="ECO:0000256" key="2">
    <source>
        <dbReference type="ARBA" id="ARBA00022741"/>
    </source>
</evidence>
<evidence type="ECO:0000256" key="3">
    <source>
        <dbReference type="ARBA" id="ARBA00022801"/>
    </source>
</evidence>
<reference evidence="13" key="1">
    <citation type="journal article" date="2018" name="Science">
        <title>A primordial and reversible TCA cycle in a facultatively chemolithoautotrophic thermophile.</title>
        <authorList>
            <person name="Nunoura T."/>
            <person name="Chikaraishi Y."/>
            <person name="Izaki R."/>
            <person name="Suwa T."/>
            <person name="Sato T."/>
            <person name="Harada T."/>
            <person name="Mori K."/>
            <person name="Kato Y."/>
            <person name="Miyazaki M."/>
            <person name="Shimamura S."/>
            <person name="Yanagawa K."/>
            <person name="Shuto A."/>
            <person name="Ohkouchi N."/>
            <person name="Fujita N."/>
            <person name="Takaki Y."/>
            <person name="Atomi H."/>
            <person name="Takai K."/>
        </authorList>
    </citation>
    <scope>NUCLEOTIDE SEQUENCE [LARGE SCALE GENOMIC DNA]</scope>
    <source>
        <strain evidence="13">DSM 17441 / JCM 13301 / NBRC 103674 / ABI70S6</strain>
    </source>
</reference>
<feature type="binding site" evidence="9">
    <location>
        <begin position="187"/>
        <end position="191"/>
    </location>
    <ligand>
        <name>GTP</name>
        <dbReference type="ChEBI" id="CHEBI:37565"/>
    </ligand>
</feature>
<dbReference type="InterPro" id="IPR027417">
    <property type="entry name" value="P-loop_NTPase"/>
</dbReference>
<dbReference type="OrthoDB" id="9804720at2"/>
<dbReference type="PANTHER" id="PTHR11564:SF5">
    <property type="entry name" value="SIGNAL RECOGNITION PARTICLE SUBUNIT SRP54"/>
    <property type="match status" value="1"/>
</dbReference>
<dbReference type="InterPro" id="IPR004125">
    <property type="entry name" value="Signal_recog_particle_SRP54_M"/>
</dbReference>
<dbReference type="GO" id="GO:0005525">
    <property type="term" value="F:GTP binding"/>
    <property type="evidence" value="ECO:0007669"/>
    <property type="project" value="UniProtKB-UniRule"/>
</dbReference>
<evidence type="ECO:0000256" key="7">
    <source>
        <dbReference type="ARBA" id="ARBA00023274"/>
    </source>
</evidence>
<keyword evidence="9" id="KW-0963">Cytoplasm</keyword>
<accession>A0A0S3QSB8</accession>
<comment type="function">
    <text evidence="9">Involved in targeting and insertion of nascent membrane proteins into the cytoplasmic membrane. Binds to the hydrophobic signal sequence of the ribosome-nascent chain (RNC) as it emerges from the ribosomes. The SRP-RNC complex is then targeted to the cytoplasmic membrane where it interacts with the SRP receptor FtsY.</text>
</comment>
<feature type="binding site" evidence="9">
    <location>
        <begin position="245"/>
        <end position="248"/>
    </location>
    <ligand>
        <name>GTP</name>
        <dbReference type="ChEBI" id="CHEBI:37565"/>
    </ligand>
</feature>
<dbReference type="HAMAP" id="MF_00306">
    <property type="entry name" value="SRP54"/>
    <property type="match status" value="1"/>
</dbReference>
<evidence type="ECO:0000259" key="11">
    <source>
        <dbReference type="PROSITE" id="PS00300"/>
    </source>
</evidence>
<evidence type="ECO:0000256" key="5">
    <source>
        <dbReference type="ARBA" id="ARBA00023134"/>
    </source>
</evidence>
<keyword evidence="5 9" id="KW-0342">GTP-binding</keyword>
<dbReference type="CDD" id="cd18539">
    <property type="entry name" value="SRP_G"/>
    <property type="match status" value="1"/>
</dbReference>
<evidence type="ECO:0000313" key="12">
    <source>
        <dbReference type="EMBL" id="BAT71204.1"/>
    </source>
</evidence>
<gene>
    <name evidence="9 12" type="primary">ffh</name>
    <name evidence="12" type="ORF">TST_0396</name>
</gene>
<keyword evidence="2 9" id="KW-0547">Nucleotide-binding</keyword>
<dbReference type="InterPro" id="IPR013822">
    <property type="entry name" value="Signal_recog_particl_SRP54_hlx"/>
</dbReference>
<keyword evidence="6 9" id="KW-0733">Signal recognition particle</keyword>
<dbReference type="STRING" id="1298851.TST_0396"/>
<dbReference type="RefSeq" id="WP_068549124.1">
    <property type="nucleotide sequence ID" value="NZ_AP013035.1"/>
</dbReference>
<evidence type="ECO:0000313" key="13">
    <source>
        <dbReference type="Proteomes" id="UP000063234"/>
    </source>
</evidence>
<dbReference type="InterPro" id="IPR036891">
    <property type="entry name" value="Signal_recog_part_SRP54_M_sf"/>
</dbReference>
<evidence type="ECO:0000256" key="6">
    <source>
        <dbReference type="ARBA" id="ARBA00023135"/>
    </source>
</evidence>
<dbReference type="Proteomes" id="UP000063234">
    <property type="component" value="Chromosome"/>
</dbReference>
<protein>
    <recommendedName>
        <fullName evidence="9">Signal recognition particle protein</fullName>
        <ecNumber evidence="9">3.6.5.4</ecNumber>
    </recommendedName>
    <alternativeName>
        <fullName evidence="9">Fifty-four homolog</fullName>
    </alternativeName>
</protein>
<dbReference type="Gene3D" id="1.20.120.140">
    <property type="entry name" value="Signal recognition particle SRP54, nucleotide-binding domain"/>
    <property type="match status" value="1"/>
</dbReference>
<dbReference type="GO" id="GO:0003924">
    <property type="term" value="F:GTPase activity"/>
    <property type="evidence" value="ECO:0007669"/>
    <property type="project" value="UniProtKB-UniRule"/>
</dbReference>
<dbReference type="NCBIfam" id="TIGR00959">
    <property type="entry name" value="ffh"/>
    <property type="match status" value="1"/>
</dbReference>
<dbReference type="Gene3D" id="1.10.260.30">
    <property type="entry name" value="Signal recognition particle, SRP54 subunit, M-domain"/>
    <property type="match status" value="1"/>
</dbReference>
<dbReference type="EC" id="3.6.5.4" evidence="9"/>
<dbReference type="InterPro" id="IPR004780">
    <property type="entry name" value="SRP"/>
</dbReference>
<comment type="catalytic activity">
    <reaction evidence="8 9">
        <text>GTP + H2O = GDP + phosphate + H(+)</text>
        <dbReference type="Rhea" id="RHEA:19669"/>
        <dbReference type="ChEBI" id="CHEBI:15377"/>
        <dbReference type="ChEBI" id="CHEBI:15378"/>
        <dbReference type="ChEBI" id="CHEBI:37565"/>
        <dbReference type="ChEBI" id="CHEBI:43474"/>
        <dbReference type="ChEBI" id="CHEBI:58189"/>
        <dbReference type="EC" id="3.6.5.4"/>
    </reaction>
</comment>
<keyword evidence="4 9" id="KW-0694">RNA-binding</keyword>
<comment type="similarity">
    <text evidence="1 9">Belongs to the GTP-binding SRP family. SRP54 subfamily.</text>
</comment>
<dbReference type="InterPro" id="IPR003593">
    <property type="entry name" value="AAA+_ATPase"/>
</dbReference>
<evidence type="ECO:0000256" key="10">
    <source>
        <dbReference type="SAM" id="Coils"/>
    </source>
</evidence>
<keyword evidence="3 9" id="KW-0378">Hydrolase</keyword>
<dbReference type="GO" id="GO:0006614">
    <property type="term" value="P:SRP-dependent cotranslational protein targeting to membrane"/>
    <property type="evidence" value="ECO:0007669"/>
    <property type="project" value="InterPro"/>
</dbReference>
<name>A0A0S3QSB8_THET7</name>
<evidence type="ECO:0000256" key="1">
    <source>
        <dbReference type="ARBA" id="ARBA00005450"/>
    </source>
</evidence>
<comment type="subunit">
    <text evidence="9">Part of the signal recognition particle protein translocation system, which is composed of SRP and FtsY.</text>
</comment>
<feature type="binding site" evidence="9">
    <location>
        <begin position="107"/>
        <end position="114"/>
    </location>
    <ligand>
        <name>GTP</name>
        <dbReference type="ChEBI" id="CHEBI:37565"/>
    </ligand>
</feature>
<dbReference type="Pfam" id="PF02978">
    <property type="entry name" value="SRP_SPB"/>
    <property type="match status" value="1"/>
</dbReference>
<dbReference type="GO" id="GO:0008312">
    <property type="term" value="F:7S RNA binding"/>
    <property type="evidence" value="ECO:0007669"/>
    <property type="project" value="InterPro"/>
</dbReference>
<dbReference type="PROSITE" id="PS00300">
    <property type="entry name" value="SRP54"/>
    <property type="match status" value="1"/>
</dbReference>
<dbReference type="SUPFAM" id="SSF52540">
    <property type="entry name" value="P-loop containing nucleoside triphosphate hydrolases"/>
    <property type="match status" value="1"/>
</dbReference>
<dbReference type="PATRIC" id="fig|1298851.3.peg.407"/>
<proteinExistence type="inferred from homology"/>
<feature type="domain" description="SRP54-type proteins GTP-binding" evidence="11">
    <location>
        <begin position="266"/>
        <end position="279"/>
    </location>
</feature>
<dbReference type="FunFam" id="3.40.50.300:FF:000022">
    <property type="entry name" value="Signal recognition particle 54 kDa subunit"/>
    <property type="match status" value="1"/>
</dbReference>
<dbReference type="Pfam" id="PF02881">
    <property type="entry name" value="SRP54_N"/>
    <property type="match status" value="1"/>
</dbReference>
<dbReference type="SMART" id="SM00962">
    <property type="entry name" value="SRP54"/>
    <property type="match status" value="1"/>
</dbReference>
<dbReference type="Gene3D" id="3.40.50.300">
    <property type="entry name" value="P-loop containing nucleotide triphosphate hydrolases"/>
    <property type="match status" value="1"/>
</dbReference>
<dbReference type="SMART" id="SM00382">
    <property type="entry name" value="AAA"/>
    <property type="match status" value="1"/>
</dbReference>
<dbReference type="PANTHER" id="PTHR11564">
    <property type="entry name" value="SIGNAL RECOGNITION PARTICLE 54K PROTEIN SRP54"/>
    <property type="match status" value="1"/>
</dbReference>
<organism evidence="12 13">
    <name type="scientific">Thermosulfidibacter takaii (strain DSM 17441 / JCM 13301 / NBRC 103674 / ABI70S6)</name>
    <dbReference type="NCBI Taxonomy" id="1298851"/>
    <lineage>
        <taxon>Bacteria</taxon>
        <taxon>Pseudomonadati</taxon>
        <taxon>Thermosulfidibacterota</taxon>
        <taxon>Thermosulfidibacteria</taxon>
        <taxon>Thermosulfidibacterales</taxon>
        <taxon>Thermosulfidibacteraceae</taxon>
    </lineage>
</organism>
<dbReference type="GO" id="GO:0048500">
    <property type="term" value="C:signal recognition particle"/>
    <property type="evidence" value="ECO:0007669"/>
    <property type="project" value="UniProtKB-UniRule"/>
</dbReference>
<sequence>MFETLSDKLQKVFGKAGRKGKLSKSDIDAVLREVRIALLEADVNVQVVKSVIEEIRGELLGKEISGGLTPAQEVVKSVHEKLMELLGEKHEPLQFASSPPTVVMMVGLQGSGKTTTAAKLAKMLKSQGRHPMLVAADVYRPAAIDQLKVLGEEIGAPVYSTDNDPVKIAADAVKQAMTLGNDVVIIDTAGRLHIDEKMMQELEAIKSTVKPTEVLLVVDAMTGQEAVNVAKTFDERVGITGVILTKMDGDARGGAALSVKRVVGKPIKYVGTGEKLDMLEPFHPDRIANRILGMGDVLTLIEKAQKAFDEQKALEMEKRLMEGEFTLEDLREQLKALRSMGSLESIVDMLPGIPGLGNIKQALKGARINEKEIIHMQAVIDSMTPEERRNPSIINSSRKRRIAKGSGTSVQMVNRVLKQYQQMRKMMKGLKKGKKGKKKIKGLPLDLGGFGGLNLFR</sequence>
<feature type="coiled-coil region" evidence="10">
    <location>
        <begin position="313"/>
        <end position="340"/>
    </location>
</feature>
<dbReference type="AlphaFoldDB" id="A0A0S3QSB8"/>
<keyword evidence="13" id="KW-1185">Reference proteome</keyword>
<dbReference type="InterPro" id="IPR042101">
    <property type="entry name" value="SRP54_N_sf"/>
</dbReference>
<keyword evidence="10" id="KW-0175">Coiled coil</keyword>
<dbReference type="SMART" id="SM00963">
    <property type="entry name" value="SRP54_N"/>
    <property type="match status" value="1"/>
</dbReference>
<comment type="domain">
    <text evidence="9">Composed of three domains: the N-terminal N domain, which is responsible for interactions with the ribosome, the central G domain, which binds GTP, and the C-terminal M domain, which binds the RNA and the signal sequence of the RNC.</text>
</comment>
<dbReference type="InterPro" id="IPR000897">
    <property type="entry name" value="SRP54_GTPase_dom"/>
</dbReference>
<evidence type="ECO:0000256" key="4">
    <source>
        <dbReference type="ARBA" id="ARBA00022884"/>
    </source>
</evidence>
<dbReference type="EMBL" id="AP013035">
    <property type="protein sequence ID" value="BAT71204.1"/>
    <property type="molecule type" value="Genomic_DNA"/>
</dbReference>
<comment type="subcellular location">
    <subcellularLocation>
        <location evidence="9">Cytoplasm</location>
    </subcellularLocation>
    <text evidence="9">The SRP-RNC complex is targeted to the cytoplasmic membrane.</text>
</comment>
<evidence type="ECO:0000256" key="8">
    <source>
        <dbReference type="ARBA" id="ARBA00048027"/>
    </source>
</evidence>
<dbReference type="SUPFAM" id="SSF47446">
    <property type="entry name" value="Signal peptide-binding domain"/>
    <property type="match status" value="1"/>
</dbReference>
<dbReference type="KEGG" id="ttk:TST_0396"/>